<keyword evidence="6 7" id="KW-0234">DNA repair</keyword>
<dbReference type="AlphaFoldDB" id="A0A0A2FKD7"/>
<organism evidence="9 11">
    <name type="scientific">Porphyromonas crevioricanis</name>
    <dbReference type="NCBI Taxonomy" id="393921"/>
    <lineage>
        <taxon>Bacteria</taxon>
        <taxon>Pseudomonadati</taxon>
        <taxon>Bacteroidota</taxon>
        <taxon>Bacteroidia</taxon>
        <taxon>Bacteroidales</taxon>
        <taxon>Porphyromonadaceae</taxon>
        <taxon>Porphyromonas</taxon>
    </lineage>
</organism>
<dbReference type="InterPro" id="IPR023627">
    <property type="entry name" value="Rcmb_RecR"/>
</dbReference>
<evidence type="ECO:0000313" key="10">
    <source>
        <dbReference type="EMBL" id="SQH73613.1"/>
    </source>
</evidence>
<dbReference type="KEGG" id="pcre:NCTC12858_01477"/>
<dbReference type="InterPro" id="IPR015967">
    <property type="entry name" value="Rcmb_RecR_Znf"/>
</dbReference>
<protein>
    <recommendedName>
        <fullName evidence="7">Recombination protein RecR</fullName>
    </recommendedName>
</protein>
<keyword evidence="4 7" id="KW-0862">Zinc</keyword>
<dbReference type="EMBL" id="LS483447">
    <property type="protein sequence ID" value="SQH73613.1"/>
    <property type="molecule type" value="Genomic_DNA"/>
</dbReference>
<dbReference type="InterPro" id="IPR006171">
    <property type="entry name" value="TOPRIM_dom"/>
</dbReference>
<dbReference type="GO" id="GO:0008270">
    <property type="term" value="F:zinc ion binding"/>
    <property type="evidence" value="ECO:0007669"/>
    <property type="project" value="UniProtKB-KW"/>
</dbReference>
<dbReference type="STRING" id="393921.HQ45_08740"/>
<dbReference type="RefSeq" id="WP_036888720.1">
    <property type="nucleotide sequence ID" value="NZ_JQJB01000013.1"/>
</dbReference>
<evidence type="ECO:0000256" key="6">
    <source>
        <dbReference type="ARBA" id="ARBA00023204"/>
    </source>
</evidence>
<dbReference type="CDD" id="cd01025">
    <property type="entry name" value="TOPRIM_recR"/>
    <property type="match status" value="1"/>
</dbReference>
<dbReference type="Pfam" id="PF02132">
    <property type="entry name" value="RecR_ZnF"/>
    <property type="match status" value="1"/>
</dbReference>
<dbReference type="Proteomes" id="UP000249300">
    <property type="component" value="Chromosome 1"/>
</dbReference>
<feature type="domain" description="Toprim" evidence="8">
    <location>
        <begin position="83"/>
        <end position="178"/>
    </location>
</feature>
<keyword evidence="5 7" id="KW-0233">DNA recombination</keyword>
<evidence type="ECO:0000259" key="8">
    <source>
        <dbReference type="PROSITE" id="PS50880"/>
    </source>
</evidence>
<dbReference type="Pfam" id="PF21175">
    <property type="entry name" value="RecR_C"/>
    <property type="match status" value="1"/>
</dbReference>
<dbReference type="GO" id="GO:0003677">
    <property type="term" value="F:DNA binding"/>
    <property type="evidence" value="ECO:0007669"/>
    <property type="project" value="UniProtKB-UniRule"/>
</dbReference>
<dbReference type="HAMAP" id="MF_00017">
    <property type="entry name" value="RecR"/>
    <property type="match status" value="1"/>
</dbReference>
<dbReference type="OrthoDB" id="9802672at2"/>
<evidence type="ECO:0000313" key="11">
    <source>
        <dbReference type="Proteomes" id="UP000030136"/>
    </source>
</evidence>
<dbReference type="Gene3D" id="3.40.1360.10">
    <property type="match status" value="1"/>
</dbReference>
<evidence type="ECO:0000256" key="5">
    <source>
        <dbReference type="ARBA" id="ARBA00023172"/>
    </source>
</evidence>
<dbReference type="Gene3D" id="6.10.250.240">
    <property type="match status" value="1"/>
</dbReference>
<evidence type="ECO:0000256" key="3">
    <source>
        <dbReference type="ARBA" id="ARBA00022771"/>
    </source>
</evidence>
<evidence type="ECO:0000256" key="4">
    <source>
        <dbReference type="ARBA" id="ARBA00022833"/>
    </source>
</evidence>
<keyword evidence="12" id="KW-1185">Reference proteome</keyword>
<sequence>MQHRYPSRLVENAVEQLANLPGVGRKTALRLSLFLLSKEPSFTHRLTAALDSLRDGIVYCCRCHNISDTELCPICADPKRDCHTICVVQTVSDVLAIENTAQYKGLYHVLGGVISPIDGIGPSQLTIDALIERVREEGVQEVVLALGSTMEGDTTNFFIYRRLSGLDVRVSVIARGIAVGDEIEYADELTLGRSILNRTSFDDTLKH</sequence>
<dbReference type="eggNOG" id="COG0353">
    <property type="taxonomic scope" value="Bacteria"/>
</dbReference>
<dbReference type="InterPro" id="IPR000093">
    <property type="entry name" value="DNA_Rcmb_RecR"/>
</dbReference>
<keyword evidence="1 7" id="KW-0479">Metal-binding</keyword>
<keyword evidence="2 7" id="KW-0227">DNA damage</keyword>
<dbReference type="Pfam" id="PF21176">
    <property type="entry name" value="RecR_HhH"/>
    <property type="match status" value="1"/>
</dbReference>
<accession>A0A0A2FKD7</accession>
<evidence type="ECO:0000313" key="12">
    <source>
        <dbReference type="Proteomes" id="UP000249300"/>
    </source>
</evidence>
<dbReference type="Proteomes" id="UP000030136">
    <property type="component" value="Unassembled WGS sequence"/>
</dbReference>
<evidence type="ECO:0000313" key="9">
    <source>
        <dbReference type="EMBL" id="KGN96462.1"/>
    </source>
</evidence>
<evidence type="ECO:0000256" key="7">
    <source>
        <dbReference type="HAMAP-Rule" id="MF_00017"/>
    </source>
</evidence>
<reference evidence="9 11" key="1">
    <citation type="submission" date="2014-08" db="EMBL/GenBank/DDBJ databases">
        <title>Porphyromonas crevioricanis strain:COT-253_OH1447 Genome sequencing.</title>
        <authorList>
            <person name="Wallis C."/>
            <person name="Deusch O."/>
            <person name="O'Flynn C."/>
            <person name="Davis I."/>
            <person name="Jospin G."/>
            <person name="Darling A.E."/>
            <person name="Coil D.A."/>
            <person name="Alexiev A."/>
            <person name="Horsfall A."/>
            <person name="Kirkwood N."/>
            <person name="Harris S."/>
            <person name="Eisen J.A."/>
        </authorList>
    </citation>
    <scope>NUCLEOTIDE SEQUENCE [LARGE SCALE GENOMIC DNA]</scope>
    <source>
        <strain evidence="11">COT-253 OH1447</strain>
        <strain evidence="9">COT-253_OH1447</strain>
    </source>
</reference>
<name>A0A0A2FKD7_9PORP</name>
<dbReference type="EMBL" id="JQJC01000003">
    <property type="protein sequence ID" value="KGN96462.1"/>
    <property type="molecule type" value="Genomic_DNA"/>
</dbReference>
<comment type="function">
    <text evidence="7">May play a role in DNA repair. It seems to be involved in an RecBC-independent recombinational process of DNA repair. It may act with RecF and RecO.</text>
</comment>
<keyword evidence="3 7" id="KW-0863">Zinc-finger</keyword>
<evidence type="ECO:0000256" key="2">
    <source>
        <dbReference type="ARBA" id="ARBA00022763"/>
    </source>
</evidence>
<dbReference type="SUPFAM" id="SSF111304">
    <property type="entry name" value="Recombination protein RecR"/>
    <property type="match status" value="1"/>
</dbReference>
<dbReference type="Gene3D" id="3.30.60.80">
    <property type="match status" value="1"/>
</dbReference>
<dbReference type="Pfam" id="PF13662">
    <property type="entry name" value="Toprim_4"/>
    <property type="match status" value="1"/>
</dbReference>
<dbReference type="GO" id="GO:0006281">
    <property type="term" value="P:DNA repair"/>
    <property type="evidence" value="ECO:0007669"/>
    <property type="project" value="UniProtKB-UniRule"/>
</dbReference>
<dbReference type="GO" id="GO:0006310">
    <property type="term" value="P:DNA recombination"/>
    <property type="evidence" value="ECO:0007669"/>
    <property type="project" value="UniProtKB-UniRule"/>
</dbReference>
<dbReference type="PROSITE" id="PS50880">
    <property type="entry name" value="TOPRIM"/>
    <property type="match status" value="1"/>
</dbReference>
<dbReference type="SMART" id="SM00493">
    <property type="entry name" value="TOPRIM"/>
    <property type="match status" value="1"/>
</dbReference>
<dbReference type="InterPro" id="IPR034137">
    <property type="entry name" value="TOPRIM_RecR"/>
</dbReference>
<dbReference type="NCBIfam" id="TIGR00615">
    <property type="entry name" value="recR"/>
    <property type="match status" value="1"/>
</dbReference>
<feature type="zinc finger region" description="C4-type" evidence="7">
    <location>
        <begin position="60"/>
        <end position="75"/>
    </location>
</feature>
<dbReference type="PANTHER" id="PTHR30446:SF0">
    <property type="entry name" value="RECOMBINATION PROTEIN RECR"/>
    <property type="match status" value="1"/>
</dbReference>
<dbReference type="PANTHER" id="PTHR30446">
    <property type="entry name" value="RECOMBINATION PROTEIN RECR"/>
    <property type="match status" value="1"/>
</dbReference>
<proteinExistence type="inferred from homology"/>
<dbReference type="PROSITE" id="PS01300">
    <property type="entry name" value="RECR"/>
    <property type="match status" value="1"/>
</dbReference>
<gene>
    <name evidence="7 10" type="primary">recR</name>
    <name evidence="9" type="ORF">HQ38_01385</name>
    <name evidence="10" type="ORF">NCTC12858_01477</name>
</gene>
<evidence type="ECO:0000256" key="1">
    <source>
        <dbReference type="ARBA" id="ARBA00022723"/>
    </source>
</evidence>
<reference evidence="10 12" key="2">
    <citation type="submission" date="2018-06" db="EMBL/GenBank/DDBJ databases">
        <authorList>
            <consortium name="Pathogen Informatics"/>
            <person name="Doyle S."/>
        </authorList>
    </citation>
    <scope>NUCLEOTIDE SEQUENCE [LARGE SCALE GENOMIC DNA]</scope>
    <source>
        <strain evidence="10 12">NCTC12858</strain>
    </source>
</reference>
<dbReference type="Gene3D" id="1.10.8.420">
    <property type="entry name" value="RecR Domain 1"/>
    <property type="match status" value="1"/>
</dbReference>
<comment type="similarity">
    <text evidence="7">Belongs to the RecR family.</text>
</comment>